<name>A0A9D4JWS8_DREPO</name>
<dbReference type="Proteomes" id="UP000828390">
    <property type="component" value="Unassembled WGS sequence"/>
</dbReference>
<dbReference type="EMBL" id="JAIWYP010000005">
    <property type="protein sequence ID" value="KAH3826881.1"/>
    <property type="molecule type" value="Genomic_DNA"/>
</dbReference>
<comment type="caution">
    <text evidence="1">The sequence shown here is derived from an EMBL/GenBank/DDBJ whole genome shotgun (WGS) entry which is preliminary data.</text>
</comment>
<proteinExistence type="predicted"/>
<protein>
    <submittedName>
        <fullName evidence="1">Uncharacterized protein</fullName>
    </submittedName>
</protein>
<reference evidence="1" key="2">
    <citation type="submission" date="2020-11" db="EMBL/GenBank/DDBJ databases">
        <authorList>
            <person name="McCartney M.A."/>
            <person name="Auch B."/>
            <person name="Kono T."/>
            <person name="Mallez S."/>
            <person name="Becker A."/>
            <person name="Gohl D.M."/>
            <person name="Silverstein K.A.T."/>
            <person name="Koren S."/>
            <person name="Bechman K.B."/>
            <person name="Herman A."/>
            <person name="Abrahante J.E."/>
            <person name="Garbe J."/>
        </authorList>
    </citation>
    <scope>NUCLEOTIDE SEQUENCE</scope>
    <source>
        <strain evidence="1">Duluth1</strain>
        <tissue evidence="1">Whole animal</tissue>
    </source>
</reference>
<organism evidence="1 2">
    <name type="scientific">Dreissena polymorpha</name>
    <name type="common">Zebra mussel</name>
    <name type="synonym">Mytilus polymorpha</name>
    <dbReference type="NCBI Taxonomy" id="45954"/>
    <lineage>
        <taxon>Eukaryota</taxon>
        <taxon>Metazoa</taxon>
        <taxon>Spiralia</taxon>
        <taxon>Lophotrochozoa</taxon>
        <taxon>Mollusca</taxon>
        <taxon>Bivalvia</taxon>
        <taxon>Autobranchia</taxon>
        <taxon>Heteroconchia</taxon>
        <taxon>Euheterodonta</taxon>
        <taxon>Imparidentia</taxon>
        <taxon>Neoheterodontei</taxon>
        <taxon>Myida</taxon>
        <taxon>Dreissenoidea</taxon>
        <taxon>Dreissenidae</taxon>
        <taxon>Dreissena</taxon>
    </lineage>
</organism>
<accession>A0A9D4JWS8</accession>
<gene>
    <name evidence="1" type="ORF">DPMN_128808</name>
</gene>
<dbReference type="AlphaFoldDB" id="A0A9D4JWS8"/>
<keyword evidence="2" id="KW-1185">Reference proteome</keyword>
<reference evidence="1" key="1">
    <citation type="journal article" date="2019" name="bioRxiv">
        <title>The Genome of the Zebra Mussel, Dreissena polymorpha: A Resource for Invasive Species Research.</title>
        <authorList>
            <person name="McCartney M.A."/>
            <person name="Auch B."/>
            <person name="Kono T."/>
            <person name="Mallez S."/>
            <person name="Zhang Y."/>
            <person name="Obille A."/>
            <person name="Becker A."/>
            <person name="Abrahante J.E."/>
            <person name="Garbe J."/>
            <person name="Badalamenti J.P."/>
            <person name="Herman A."/>
            <person name="Mangelson H."/>
            <person name="Liachko I."/>
            <person name="Sullivan S."/>
            <person name="Sone E.D."/>
            <person name="Koren S."/>
            <person name="Silverstein K.A.T."/>
            <person name="Beckman K.B."/>
            <person name="Gohl D.M."/>
        </authorList>
    </citation>
    <scope>NUCLEOTIDE SEQUENCE</scope>
    <source>
        <strain evidence="1">Duluth1</strain>
        <tissue evidence="1">Whole animal</tissue>
    </source>
</reference>
<evidence type="ECO:0000313" key="1">
    <source>
        <dbReference type="EMBL" id="KAH3826881.1"/>
    </source>
</evidence>
<evidence type="ECO:0000313" key="2">
    <source>
        <dbReference type="Proteomes" id="UP000828390"/>
    </source>
</evidence>
<sequence length="60" mass="6589">MSQRQPIISAHKYLTKATKALEASSALRSGGCGIQEKAIRDWYCSLSIHLPSTINIDSIK</sequence>